<reference evidence="2" key="1">
    <citation type="submission" date="2021-07" db="EMBL/GenBank/DDBJ databases">
        <title>Neiella marina sp. nov., isolated from the intestinal content of sea cucumber Apostichopus japonicus.</title>
        <authorList>
            <person name="Bai X."/>
        </authorList>
    </citation>
    <scope>NUCLEOTIDE SEQUENCE</scope>
    <source>
        <strain evidence="2">126</strain>
    </source>
</reference>
<keyword evidence="3" id="KW-1185">Reference proteome</keyword>
<sequence>MRNWLLLASMVCFAQSSLANDPFELVAFHSNYKVFRNGSEVGNGQRTFHNSTDGRWYFASESNLSWFILSDKRKEQSWLKLTDGQVNSVEYQFNRSGTGPDKESHIIFDDDKKSLTDIYDDDPLETDWSEDLLDPVGYQLQMRLDVAAGKKELSYPVLYKGERRDYRYEVVGEELLDLPIGKVEAVKIKRIRNNKRRETFVWLSKDHDFIVARIWQSKDGEEQADLRLADYQLFDESAANEQTDS</sequence>
<evidence type="ECO:0000256" key="1">
    <source>
        <dbReference type="SAM" id="SignalP"/>
    </source>
</evidence>
<feature type="chain" id="PRO_5045600602" evidence="1">
    <location>
        <begin position="20"/>
        <end position="245"/>
    </location>
</feature>
<dbReference type="InterPro" id="IPR021457">
    <property type="entry name" value="DUF3108"/>
</dbReference>
<evidence type="ECO:0000313" key="2">
    <source>
        <dbReference type="EMBL" id="MBW8192206.1"/>
    </source>
</evidence>
<accession>A0ABS7EKA3</accession>
<protein>
    <submittedName>
        <fullName evidence="2">DUF3108 domain-containing protein</fullName>
    </submittedName>
</protein>
<dbReference type="Pfam" id="PF11306">
    <property type="entry name" value="DUF3108"/>
    <property type="match status" value="1"/>
</dbReference>
<dbReference type="Proteomes" id="UP001166251">
    <property type="component" value="Unassembled WGS sequence"/>
</dbReference>
<keyword evidence="1" id="KW-0732">Signal</keyword>
<dbReference type="EMBL" id="JAHZSS010000019">
    <property type="protein sequence ID" value="MBW8192206.1"/>
    <property type="molecule type" value="Genomic_DNA"/>
</dbReference>
<gene>
    <name evidence="2" type="ORF">K0504_14310</name>
</gene>
<evidence type="ECO:0000313" key="3">
    <source>
        <dbReference type="Proteomes" id="UP001166251"/>
    </source>
</evidence>
<organism evidence="2 3">
    <name type="scientific">Neiella holothuriorum</name>
    <dbReference type="NCBI Taxonomy" id="2870530"/>
    <lineage>
        <taxon>Bacteria</taxon>
        <taxon>Pseudomonadati</taxon>
        <taxon>Pseudomonadota</taxon>
        <taxon>Gammaproteobacteria</taxon>
        <taxon>Alteromonadales</taxon>
        <taxon>Echinimonadaceae</taxon>
        <taxon>Neiella</taxon>
    </lineage>
</organism>
<comment type="caution">
    <text evidence="2">The sequence shown here is derived from an EMBL/GenBank/DDBJ whole genome shotgun (WGS) entry which is preliminary data.</text>
</comment>
<dbReference type="RefSeq" id="WP_220104828.1">
    <property type="nucleotide sequence ID" value="NZ_JAHZSS010000019.1"/>
</dbReference>
<proteinExistence type="predicted"/>
<name>A0ABS7EKA3_9GAMM</name>
<feature type="signal peptide" evidence="1">
    <location>
        <begin position="1"/>
        <end position="19"/>
    </location>
</feature>